<accession>A0ABN2XKK1</accession>
<feature type="transmembrane region" description="Helical" evidence="1">
    <location>
        <begin position="269"/>
        <end position="293"/>
    </location>
</feature>
<sequence>MTPQPPASTTRALRTACAVLCGLLTGLFFAAWLGLTWLQDHLLSPSGFQDTAHSVVTDTQFQTELVGTLLDRASFGLLDDYQTGLGPVDRTLENVRERAVGAAESFATAPEQREMWTQVLVQTHAANVPLSPEMGEAPENLVVNVHPVGATIDQRVRDAIGIDPALSTQELTVTLPGARTGPAIDVIVWIAQWRFVLPWLAGALGIATLLLAPRRWLAVAGLGLAGLVMTAALLIAALVAAQSLISASSIEPVANLVVLEIVGLLRESFVARCVTGMIWAAVFALVGVTGAVVRRHAVAYH</sequence>
<dbReference type="EMBL" id="BAAAQA010000010">
    <property type="protein sequence ID" value="GAA2113580.1"/>
    <property type="molecule type" value="Genomic_DNA"/>
</dbReference>
<dbReference type="RefSeq" id="WP_344223951.1">
    <property type="nucleotide sequence ID" value="NZ_BAAAQA010000010.1"/>
</dbReference>
<feature type="transmembrane region" description="Helical" evidence="1">
    <location>
        <begin position="224"/>
        <end position="249"/>
    </location>
</feature>
<protein>
    <recommendedName>
        <fullName evidence="4">Integral membrane protein</fullName>
    </recommendedName>
</protein>
<evidence type="ECO:0000313" key="3">
    <source>
        <dbReference type="Proteomes" id="UP001500166"/>
    </source>
</evidence>
<name>A0ABN2XKK1_9MICC</name>
<keyword evidence="1" id="KW-0812">Transmembrane</keyword>
<keyword evidence="1" id="KW-0472">Membrane</keyword>
<feature type="transmembrane region" description="Helical" evidence="1">
    <location>
        <begin position="12"/>
        <end position="35"/>
    </location>
</feature>
<evidence type="ECO:0000313" key="2">
    <source>
        <dbReference type="EMBL" id="GAA2113580.1"/>
    </source>
</evidence>
<organism evidence="2 3">
    <name type="scientific">Kocuria atrinae</name>
    <dbReference type="NCBI Taxonomy" id="592377"/>
    <lineage>
        <taxon>Bacteria</taxon>
        <taxon>Bacillati</taxon>
        <taxon>Actinomycetota</taxon>
        <taxon>Actinomycetes</taxon>
        <taxon>Micrococcales</taxon>
        <taxon>Micrococcaceae</taxon>
        <taxon>Kocuria</taxon>
    </lineage>
</organism>
<dbReference type="Proteomes" id="UP001500166">
    <property type="component" value="Unassembled WGS sequence"/>
</dbReference>
<feature type="transmembrane region" description="Helical" evidence="1">
    <location>
        <begin position="195"/>
        <end position="212"/>
    </location>
</feature>
<evidence type="ECO:0000256" key="1">
    <source>
        <dbReference type="SAM" id="Phobius"/>
    </source>
</evidence>
<comment type="caution">
    <text evidence="2">The sequence shown here is derived from an EMBL/GenBank/DDBJ whole genome shotgun (WGS) entry which is preliminary data.</text>
</comment>
<keyword evidence="3" id="KW-1185">Reference proteome</keyword>
<evidence type="ECO:0008006" key="4">
    <source>
        <dbReference type="Google" id="ProtNLM"/>
    </source>
</evidence>
<reference evidence="2 3" key="1">
    <citation type="journal article" date="2019" name="Int. J. Syst. Evol. Microbiol.">
        <title>The Global Catalogue of Microorganisms (GCM) 10K type strain sequencing project: providing services to taxonomists for standard genome sequencing and annotation.</title>
        <authorList>
            <consortium name="The Broad Institute Genomics Platform"/>
            <consortium name="The Broad Institute Genome Sequencing Center for Infectious Disease"/>
            <person name="Wu L."/>
            <person name="Ma J."/>
        </authorList>
    </citation>
    <scope>NUCLEOTIDE SEQUENCE [LARGE SCALE GENOMIC DNA]</scope>
    <source>
        <strain evidence="2 3">JCM 15914</strain>
    </source>
</reference>
<keyword evidence="1" id="KW-1133">Transmembrane helix</keyword>
<gene>
    <name evidence="2" type="ORF">GCM10009824_10290</name>
</gene>
<proteinExistence type="predicted"/>